<dbReference type="Gene3D" id="2.40.50.100">
    <property type="match status" value="1"/>
</dbReference>
<dbReference type="RefSeq" id="WP_128569698.1">
    <property type="nucleotide sequence ID" value="NZ_CM001975.1"/>
</dbReference>
<dbReference type="Pfam" id="PF25917">
    <property type="entry name" value="BSH_RND"/>
    <property type="match status" value="1"/>
</dbReference>
<dbReference type="PANTHER" id="PTHR30158">
    <property type="entry name" value="ACRA/E-RELATED COMPONENT OF DRUG EFFLUX TRANSPORTER"/>
    <property type="match status" value="1"/>
</dbReference>
<sequence length="420" mass="45282">MNIRKTPPYPVAYILSVLLLATPGETQANGEVTRLPVSLKQLCRHGVLLALVGLLLAGCDQRDAPVESPPAKVTVMAAKPMPITLTDDLPGRVTAVRTAEIRPQVGGIIQRRLFEQGAEIRAGQPLFQINPAPFNADVDTASAALQRAQSVLNRAQIQVARLKPLLSTGAISQQTYDDAIAQRDQAAADVAQARATLARRQLDLTFATVESPIAGRIDQALITEGALVSTNDSTPLARVQQIDQVYVDVRQPASSLEQLRDMLNKHAGSSDGIPVVILRSDGTPYPMSARILFSGMNVDTGTGDVLLRILVDNPQRQLLPGMFVRARIPFGHYPDALLVPQQAVTRNGGEAKIWVVDEQNTAHAITVEPAELINRQYRIRAGLNAGQQVVIEGGERLSEGSCVATQHWKKVPSATDVASR</sequence>
<keyword evidence="8" id="KW-1185">Reference proteome</keyword>
<dbReference type="GO" id="GO:0005886">
    <property type="term" value="C:plasma membrane"/>
    <property type="evidence" value="ECO:0007669"/>
    <property type="project" value="TreeGrafter"/>
</dbReference>
<comment type="subcellular location">
    <subcellularLocation>
        <location evidence="1">Cell inner membrane</location>
        <topology evidence="1">Lipid-anchor</topology>
    </subcellularLocation>
</comment>
<dbReference type="InterPro" id="IPR058626">
    <property type="entry name" value="MdtA-like_b-barrel"/>
</dbReference>
<dbReference type="EMBL" id="CP042220">
    <property type="protein sequence ID" value="QDX30558.1"/>
    <property type="molecule type" value="Genomic_DNA"/>
</dbReference>
<feature type="domain" description="Multidrug resistance protein MdtA-like C-terminal permuted SH3" evidence="6">
    <location>
        <begin position="335"/>
        <end position="396"/>
    </location>
</feature>
<dbReference type="InterPro" id="IPR058625">
    <property type="entry name" value="MdtA-like_BSH"/>
</dbReference>
<dbReference type="AlphaFoldDB" id="A0A5B8IA09"/>
<evidence type="ECO:0000259" key="6">
    <source>
        <dbReference type="Pfam" id="PF25967"/>
    </source>
</evidence>
<organism evidence="7 8">
    <name type="scientific">Dickeya poaceiphila</name>
    <dbReference type="NCBI Taxonomy" id="568768"/>
    <lineage>
        <taxon>Bacteria</taxon>
        <taxon>Pseudomonadati</taxon>
        <taxon>Pseudomonadota</taxon>
        <taxon>Gammaproteobacteria</taxon>
        <taxon>Enterobacterales</taxon>
        <taxon>Pectobacteriaceae</taxon>
        <taxon>Dickeya</taxon>
    </lineage>
</organism>
<dbReference type="InterPro" id="IPR006143">
    <property type="entry name" value="RND_pump_MFP"/>
</dbReference>
<evidence type="ECO:0000313" key="7">
    <source>
        <dbReference type="EMBL" id="QDX30558.1"/>
    </source>
</evidence>
<dbReference type="Proteomes" id="UP000320591">
    <property type="component" value="Chromosome"/>
</dbReference>
<dbReference type="NCBIfam" id="TIGR01730">
    <property type="entry name" value="RND_mfp"/>
    <property type="match status" value="1"/>
</dbReference>
<dbReference type="GO" id="GO:0030313">
    <property type="term" value="C:cell envelope"/>
    <property type="evidence" value="ECO:0007669"/>
    <property type="project" value="UniProtKB-SubCell"/>
</dbReference>
<evidence type="ECO:0000313" key="8">
    <source>
        <dbReference type="Proteomes" id="UP000320591"/>
    </source>
</evidence>
<dbReference type="Gene3D" id="1.10.287.470">
    <property type="entry name" value="Helix hairpin bin"/>
    <property type="match status" value="1"/>
</dbReference>
<accession>A0A5B8IA09</accession>
<feature type="domain" description="Multidrug resistance protein MdtA-like barrel-sandwich hybrid" evidence="4">
    <location>
        <begin position="97"/>
        <end position="239"/>
    </location>
</feature>
<feature type="domain" description="Multidrug resistance protein MdtA-like alpha-helical hairpin" evidence="3">
    <location>
        <begin position="139"/>
        <end position="206"/>
    </location>
</feature>
<evidence type="ECO:0000259" key="3">
    <source>
        <dbReference type="Pfam" id="PF25876"/>
    </source>
</evidence>
<proteinExistence type="inferred from homology"/>
<dbReference type="OrthoDB" id="9800613at2"/>
<evidence type="ECO:0000256" key="1">
    <source>
        <dbReference type="ARBA" id="ARBA00004519"/>
    </source>
</evidence>
<name>A0A5B8IA09_9GAMM</name>
<dbReference type="InterPro" id="IPR058627">
    <property type="entry name" value="MdtA-like_C"/>
</dbReference>
<dbReference type="InterPro" id="IPR058624">
    <property type="entry name" value="MdtA-like_HH"/>
</dbReference>
<comment type="similarity">
    <text evidence="2">Belongs to the membrane fusion protein (MFP) (TC 8.A.1) family.</text>
</comment>
<feature type="domain" description="Multidrug resistance protein MdtA-like beta-barrel" evidence="5">
    <location>
        <begin position="245"/>
        <end position="329"/>
    </location>
</feature>
<dbReference type="GO" id="GO:0046677">
    <property type="term" value="P:response to antibiotic"/>
    <property type="evidence" value="ECO:0007669"/>
    <property type="project" value="TreeGrafter"/>
</dbReference>
<gene>
    <name evidence="7" type="ORF">Dpoa569_0002467</name>
</gene>
<dbReference type="STRING" id="568768.GCA_000406125_01389"/>
<evidence type="ECO:0000256" key="2">
    <source>
        <dbReference type="ARBA" id="ARBA00009477"/>
    </source>
</evidence>
<dbReference type="Gene3D" id="2.40.30.170">
    <property type="match status" value="1"/>
</dbReference>
<evidence type="ECO:0000259" key="4">
    <source>
        <dbReference type="Pfam" id="PF25917"/>
    </source>
</evidence>
<dbReference type="Gene3D" id="2.40.420.20">
    <property type="match status" value="1"/>
</dbReference>
<dbReference type="Pfam" id="PF25944">
    <property type="entry name" value="Beta-barrel_RND"/>
    <property type="match status" value="1"/>
</dbReference>
<dbReference type="GO" id="GO:0022857">
    <property type="term" value="F:transmembrane transporter activity"/>
    <property type="evidence" value="ECO:0007669"/>
    <property type="project" value="InterPro"/>
</dbReference>
<dbReference type="SUPFAM" id="SSF111369">
    <property type="entry name" value="HlyD-like secretion proteins"/>
    <property type="match status" value="1"/>
</dbReference>
<dbReference type="Pfam" id="PF25967">
    <property type="entry name" value="RND-MFP_C"/>
    <property type="match status" value="1"/>
</dbReference>
<evidence type="ECO:0000259" key="5">
    <source>
        <dbReference type="Pfam" id="PF25944"/>
    </source>
</evidence>
<protein>
    <submittedName>
        <fullName evidence="7">Efflux RND transporter periplasmic adaptor subunit</fullName>
    </submittedName>
</protein>
<reference evidence="7 8" key="1">
    <citation type="journal article" date="2019" name="Environ. Microbiol.">
        <title>The phytopathogenic nature of Dickeya aquatica 174/2 and the dynamic early evolution of Dickeya pathogenicity.</title>
        <authorList>
            <person name="Duprey A."/>
            <person name="Taib N."/>
            <person name="Leonard S."/>
            <person name="Garin T."/>
            <person name="Flandrois J.P."/>
            <person name="Nasser W."/>
            <person name="Brochier-Armanet C."/>
            <person name="Reverchon S."/>
        </authorList>
    </citation>
    <scope>NUCLEOTIDE SEQUENCE [LARGE SCALE GENOMIC DNA]</scope>
    <source>
        <strain evidence="7 8">NCPPB 569</strain>
    </source>
</reference>
<dbReference type="Pfam" id="PF25876">
    <property type="entry name" value="HH_MFP_RND"/>
    <property type="match status" value="1"/>
</dbReference>
<dbReference type="KEGG" id="dic:Dpoa569_0002467"/>